<dbReference type="Gene3D" id="1.20.1290.10">
    <property type="entry name" value="AhpD-like"/>
    <property type="match status" value="1"/>
</dbReference>
<feature type="region of interest" description="Disordered" evidence="4">
    <location>
        <begin position="208"/>
        <end position="230"/>
    </location>
</feature>
<evidence type="ECO:0000313" key="6">
    <source>
        <dbReference type="Proteomes" id="UP000613177"/>
    </source>
</evidence>
<organism evidence="5 6">
    <name type="scientific">Thamnidium elegans</name>
    <dbReference type="NCBI Taxonomy" id="101142"/>
    <lineage>
        <taxon>Eukaryota</taxon>
        <taxon>Fungi</taxon>
        <taxon>Fungi incertae sedis</taxon>
        <taxon>Mucoromycota</taxon>
        <taxon>Mucoromycotina</taxon>
        <taxon>Mucoromycetes</taxon>
        <taxon>Mucorales</taxon>
        <taxon>Mucorineae</taxon>
        <taxon>Mucoraceae</taxon>
        <taxon>Thamnidium</taxon>
    </lineage>
</organism>
<dbReference type="GO" id="GO:1901031">
    <property type="term" value="P:regulation of response to reactive oxygen species"/>
    <property type="evidence" value="ECO:0007669"/>
    <property type="project" value="InterPro"/>
</dbReference>
<dbReference type="GO" id="GO:0070728">
    <property type="term" value="F:L-leucine binding"/>
    <property type="evidence" value="ECO:0007669"/>
    <property type="project" value="TreeGrafter"/>
</dbReference>
<dbReference type="InterPro" id="IPR006730">
    <property type="entry name" value="Sestrin"/>
</dbReference>
<dbReference type="InterPro" id="IPR029032">
    <property type="entry name" value="AhpD-like"/>
</dbReference>
<sequence length="479" mass="54593">MTKQPFISAANTPDFTGGRPSDEYVRQMMIKTFTDEGRLANLFRVLSFFPTFFEIYHVTFSKIMKGTMGPLHRTWKAYIGLMVAAEQECQYLFSSSKIEFLYNGGDPNWLRGLDYVPHKLRKISMLILKLARQPWKLDTEDIQQLLTGGIGDAWSRGELVQATLIIATFLGLSSFILGCGITPEIDMTGGFYLPRDHHQQHAGGIENELDLPSLDQGSMSNGTSWQQEKEDQYFSSDHGIGLGVSTMNETQEDLNHTEQLIHKLKSKKNCGVKEQLLESLEKIKIQDGSKMTINTNFNNQQQEQVTITEGNKIYDDLESFVDTDSHQSSTIQHQVFDQENDQEMEFMLGEYCWEDHGCDLANHYLPGIGDDLVQEFTEAIIEDVVDTSPLRYAIWYYTQKIMGVTKEDYSYSDIPTYLNDRTTKYIETLCMSPSKIQKNDWCNIGISLRPEEKCHVNLLVASARKQAVLCYGLCLISEV</sequence>
<comment type="caution">
    <text evidence="5">The sequence shown here is derived from an EMBL/GenBank/DDBJ whole genome shotgun (WGS) entry which is preliminary data.</text>
</comment>
<evidence type="ECO:0000256" key="2">
    <source>
        <dbReference type="ARBA" id="ARBA00008350"/>
    </source>
</evidence>
<dbReference type="GO" id="GO:0071233">
    <property type="term" value="P:cellular response to L-leucine"/>
    <property type="evidence" value="ECO:0007669"/>
    <property type="project" value="TreeGrafter"/>
</dbReference>
<protein>
    <recommendedName>
        <fullName evidence="7">Sestrin</fullName>
    </recommendedName>
</protein>
<name>A0A8H7SQ89_9FUNG</name>
<evidence type="ECO:0000256" key="3">
    <source>
        <dbReference type="ARBA" id="ARBA00022490"/>
    </source>
</evidence>
<keyword evidence="6" id="KW-1185">Reference proteome</keyword>
<dbReference type="GO" id="GO:0005634">
    <property type="term" value="C:nucleus"/>
    <property type="evidence" value="ECO:0007669"/>
    <property type="project" value="InterPro"/>
</dbReference>
<feature type="compositionally biased region" description="Polar residues" evidence="4">
    <location>
        <begin position="215"/>
        <end position="226"/>
    </location>
</feature>
<dbReference type="GO" id="GO:0005737">
    <property type="term" value="C:cytoplasm"/>
    <property type="evidence" value="ECO:0007669"/>
    <property type="project" value="UniProtKB-SubCell"/>
</dbReference>
<dbReference type="SUPFAM" id="SSF69118">
    <property type="entry name" value="AhpD-like"/>
    <property type="match status" value="1"/>
</dbReference>
<dbReference type="Proteomes" id="UP000613177">
    <property type="component" value="Unassembled WGS sequence"/>
</dbReference>
<reference evidence="5" key="1">
    <citation type="submission" date="2021-01" db="EMBL/GenBank/DDBJ databases">
        <title>Metabolic potential, ecology and presence of endohyphal bacteria is reflected in genomic diversity of Mucoromycotina.</title>
        <authorList>
            <person name="Muszewska A."/>
            <person name="Okrasinska A."/>
            <person name="Steczkiewicz K."/>
            <person name="Drgas O."/>
            <person name="Orlowska M."/>
            <person name="Perlinska-Lenart U."/>
            <person name="Aleksandrzak-Piekarczyk T."/>
            <person name="Szatraj K."/>
            <person name="Zielenkiewicz U."/>
            <person name="Pilsyk S."/>
            <person name="Malc E."/>
            <person name="Mieczkowski P."/>
            <person name="Kruszewska J.S."/>
            <person name="Biernat P."/>
            <person name="Pawlowska J."/>
        </authorList>
    </citation>
    <scope>NUCLEOTIDE SEQUENCE</scope>
    <source>
        <strain evidence="5">WA0000018081</strain>
    </source>
</reference>
<evidence type="ECO:0008006" key="7">
    <source>
        <dbReference type="Google" id="ProtNLM"/>
    </source>
</evidence>
<dbReference type="AlphaFoldDB" id="A0A8H7SQ89"/>
<keyword evidence="3" id="KW-0963">Cytoplasm</keyword>
<comment type="subcellular location">
    <subcellularLocation>
        <location evidence="1">Cytoplasm</location>
    </subcellularLocation>
</comment>
<gene>
    <name evidence="5" type="ORF">INT48_007381</name>
</gene>
<accession>A0A8H7SQ89</accession>
<dbReference type="GO" id="GO:1990253">
    <property type="term" value="P:cellular response to leucine starvation"/>
    <property type="evidence" value="ECO:0007669"/>
    <property type="project" value="TreeGrafter"/>
</dbReference>
<comment type="similarity">
    <text evidence="2">Belongs to the sestrin family.</text>
</comment>
<dbReference type="PANTHER" id="PTHR12474:SF0">
    <property type="entry name" value="SESTRIN HOMOLOG"/>
    <property type="match status" value="1"/>
</dbReference>
<evidence type="ECO:0000313" key="5">
    <source>
        <dbReference type="EMBL" id="KAG2232366.1"/>
    </source>
</evidence>
<dbReference type="Pfam" id="PF04636">
    <property type="entry name" value="PA26"/>
    <property type="match status" value="1"/>
</dbReference>
<dbReference type="PANTHER" id="PTHR12474">
    <property type="entry name" value="P53 REGULATED PA26 NUCLEAR PROTEIN SESTRIN"/>
    <property type="match status" value="1"/>
</dbReference>
<proteinExistence type="inferred from homology"/>
<dbReference type="GO" id="GO:1904262">
    <property type="term" value="P:negative regulation of TORC1 signaling"/>
    <property type="evidence" value="ECO:0007669"/>
    <property type="project" value="TreeGrafter"/>
</dbReference>
<evidence type="ECO:0000256" key="1">
    <source>
        <dbReference type="ARBA" id="ARBA00004496"/>
    </source>
</evidence>
<dbReference type="EMBL" id="JAEPRE010000114">
    <property type="protein sequence ID" value="KAG2232366.1"/>
    <property type="molecule type" value="Genomic_DNA"/>
</dbReference>
<dbReference type="GO" id="GO:0016239">
    <property type="term" value="P:positive regulation of macroautophagy"/>
    <property type="evidence" value="ECO:0007669"/>
    <property type="project" value="TreeGrafter"/>
</dbReference>
<evidence type="ECO:0000256" key="4">
    <source>
        <dbReference type="SAM" id="MobiDB-lite"/>
    </source>
</evidence>
<dbReference type="GO" id="GO:0016684">
    <property type="term" value="F:oxidoreductase activity, acting on peroxide as acceptor"/>
    <property type="evidence" value="ECO:0007669"/>
    <property type="project" value="TreeGrafter"/>
</dbReference>